<dbReference type="InterPro" id="IPR016031">
    <property type="entry name" value="Trp_RNA-bd_attenuator-like_dom"/>
</dbReference>
<proteinExistence type="predicted"/>
<protein>
    <submittedName>
        <fullName evidence="1">Uncharacterized protein</fullName>
    </submittedName>
</protein>
<dbReference type="InterPro" id="IPR036983">
    <property type="entry name" value="AIM24_sf"/>
</dbReference>
<dbReference type="Pfam" id="PF01987">
    <property type="entry name" value="AIM24"/>
    <property type="match status" value="1"/>
</dbReference>
<accession>A0A6T8H4C9</accession>
<evidence type="ECO:0000313" key="1">
    <source>
        <dbReference type="EMBL" id="CAD8735600.1"/>
    </source>
</evidence>
<sequence>MAETAVPAQLTMAGPSPLDAAGFTQPSTVSWSQGAWQVVGEDSQALMVLLNNGEEVMCEPGGMLHSAPGLKPEADMGGIGMGFQRCCCAGESCIRVHYMNQTGQPQSVSITPSFPAKVVPIDMSKYSGLIIKKQSFTASIGREVEIGIQCVPSWGVGCCAEQGCCMSTLNGTGTAFLNAGGAVFMKNLAAGEQVHCDSSSVVAVEKTVTWDIIRTGDCLFMMCGGMGCFNTLLTGPGLVILQSMSIERTIKGFMAHAQSG</sequence>
<name>A0A6T8H4C9_HEMAN</name>
<dbReference type="EMBL" id="HBFK01003430">
    <property type="protein sequence ID" value="CAD8735600.1"/>
    <property type="molecule type" value="Transcribed_RNA"/>
</dbReference>
<dbReference type="Gene3D" id="3.60.160.10">
    <property type="entry name" value="Mitochondrial biogenesis AIM24"/>
    <property type="match status" value="1"/>
</dbReference>
<dbReference type="AlphaFoldDB" id="A0A6T8H4C9"/>
<dbReference type="PANTHER" id="PTHR43657">
    <property type="entry name" value="TRYPTOPHAN RNA-BINDING ATTENUATOR PROTEIN-LIKE PROTEIN"/>
    <property type="match status" value="1"/>
</dbReference>
<dbReference type="InterPro" id="IPR002838">
    <property type="entry name" value="AIM24"/>
</dbReference>
<reference evidence="1" key="1">
    <citation type="submission" date="2021-01" db="EMBL/GenBank/DDBJ databases">
        <authorList>
            <person name="Corre E."/>
            <person name="Pelletier E."/>
            <person name="Niang G."/>
            <person name="Scheremetjew M."/>
            <person name="Finn R."/>
            <person name="Kale V."/>
            <person name="Holt S."/>
            <person name="Cochrane G."/>
            <person name="Meng A."/>
            <person name="Brown T."/>
            <person name="Cohen L."/>
        </authorList>
    </citation>
    <scope>NUCLEOTIDE SEQUENCE</scope>
    <source>
        <strain evidence="1">CCMP441</strain>
    </source>
</reference>
<organism evidence="1">
    <name type="scientific">Hemiselmis andersenii</name>
    <name type="common">Cryptophyte alga</name>
    <dbReference type="NCBI Taxonomy" id="464988"/>
    <lineage>
        <taxon>Eukaryota</taxon>
        <taxon>Cryptophyceae</taxon>
        <taxon>Cryptomonadales</taxon>
        <taxon>Hemiselmidaceae</taxon>
        <taxon>Hemiselmis</taxon>
    </lineage>
</organism>
<dbReference type="PANTHER" id="PTHR43657:SF1">
    <property type="entry name" value="ALTERED INHERITANCE OF MITOCHONDRIA PROTEIN 24, MITOCHONDRIAL"/>
    <property type="match status" value="1"/>
</dbReference>
<gene>
    <name evidence="1" type="ORF">HAND1043_LOCUS2091</name>
</gene>
<dbReference type="SUPFAM" id="SSF51219">
    <property type="entry name" value="TRAP-like"/>
    <property type="match status" value="1"/>
</dbReference>